<accession>A0A2J0PZR4</accession>
<evidence type="ECO:0000313" key="2">
    <source>
        <dbReference type="Proteomes" id="UP000229974"/>
    </source>
</evidence>
<dbReference type="RefSeq" id="WP_045623679.1">
    <property type="nucleotide sequence ID" value="NZ_CABGQU010000010.1"/>
</dbReference>
<gene>
    <name evidence="1" type="ORF">B9Q30_14440</name>
</gene>
<name>A0A2J0PZR4_9ENTR</name>
<evidence type="ECO:0000313" key="1">
    <source>
        <dbReference type="EMBL" id="PJD84766.1"/>
    </source>
</evidence>
<sequence length="65" mass="7651">MEIIEMNEHTTAFSPIKSEEELKFAVAFLDMWQRSQEHGVNFEQVLKDAIQQATPNEDRKWVSIK</sequence>
<dbReference type="AlphaFoldDB" id="A0A2J0PZR4"/>
<reference evidence="1 2" key="1">
    <citation type="journal article" date="2017" name="J. Antimicrob. Chemother.">
        <title>Characterization of the population structure, drug resistance mechanisms and plasmids of the community-associated Enterobacter cloacae complex in China.</title>
        <authorList>
            <person name="Zhou K."/>
            <person name="Yu W."/>
            <person name="Cao X."/>
            <person name="Shen P."/>
            <person name="Lu H."/>
            <person name="Luo Q."/>
            <person name="Rossen J.W.A."/>
            <person name="Xiao Y."/>
        </authorList>
    </citation>
    <scope>NUCLEOTIDE SEQUENCE [LARGE SCALE GENOMIC DNA]</scope>
    <source>
        <strain evidence="1 2">ECC904</strain>
    </source>
</reference>
<dbReference type="OrthoDB" id="9867299at2"/>
<organism evidence="1 2">
    <name type="scientific">Enterobacter hormaechei</name>
    <dbReference type="NCBI Taxonomy" id="158836"/>
    <lineage>
        <taxon>Bacteria</taxon>
        <taxon>Pseudomonadati</taxon>
        <taxon>Pseudomonadota</taxon>
        <taxon>Gammaproteobacteria</taxon>
        <taxon>Enterobacterales</taxon>
        <taxon>Enterobacteriaceae</taxon>
        <taxon>Enterobacter</taxon>
        <taxon>Enterobacter cloacae complex</taxon>
    </lineage>
</organism>
<dbReference type="EMBL" id="NEEW01000006">
    <property type="protein sequence ID" value="PJD84766.1"/>
    <property type="molecule type" value="Genomic_DNA"/>
</dbReference>
<proteinExistence type="predicted"/>
<dbReference type="Proteomes" id="UP000229974">
    <property type="component" value="Unassembled WGS sequence"/>
</dbReference>
<comment type="caution">
    <text evidence="1">The sequence shown here is derived from an EMBL/GenBank/DDBJ whole genome shotgun (WGS) entry which is preliminary data.</text>
</comment>
<protein>
    <submittedName>
        <fullName evidence="1">Uncharacterized protein</fullName>
    </submittedName>
</protein>